<gene>
    <name evidence="1" type="ORF">GCM10012285_61570</name>
</gene>
<sequence length="100" mass="10600">MSDAESEAQDAVTRLREEIQLTTSGLSGAMHGIADSYQELGSGSGRGYNVHAHYRANNINTGKPLTELAVELAAWAAEIAAKSSALDARRSLLKQLEAEG</sequence>
<dbReference type="RefSeq" id="WP_189103648.1">
    <property type="nucleotide sequence ID" value="NZ_BMND01000044.1"/>
</dbReference>
<dbReference type="EMBL" id="BMND01000044">
    <property type="protein sequence ID" value="GGN61959.1"/>
    <property type="molecule type" value="Genomic_DNA"/>
</dbReference>
<accession>A0ABQ2K4E0</accession>
<comment type="caution">
    <text evidence="1">The sequence shown here is derived from an EMBL/GenBank/DDBJ whole genome shotgun (WGS) entry which is preliminary data.</text>
</comment>
<dbReference type="Proteomes" id="UP000600080">
    <property type="component" value="Unassembled WGS sequence"/>
</dbReference>
<evidence type="ECO:0000313" key="1">
    <source>
        <dbReference type="EMBL" id="GGN61959.1"/>
    </source>
</evidence>
<reference evidence="2" key="1">
    <citation type="journal article" date="2019" name="Int. J. Syst. Evol. Microbiol.">
        <title>The Global Catalogue of Microorganisms (GCM) 10K type strain sequencing project: providing services to taxonomists for standard genome sequencing and annotation.</title>
        <authorList>
            <consortium name="The Broad Institute Genomics Platform"/>
            <consortium name="The Broad Institute Genome Sequencing Center for Infectious Disease"/>
            <person name="Wu L."/>
            <person name="Ma J."/>
        </authorList>
    </citation>
    <scope>NUCLEOTIDE SEQUENCE [LARGE SCALE GENOMIC DNA]</scope>
    <source>
        <strain evidence="2">CGMCC 4.7323</strain>
    </source>
</reference>
<protein>
    <submittedName>
        <fullName evidence="1">Uncharacterized protein</fullName>
    </submittedName>
</protein>
<name>A0ABQ2K4E0_9ACTN</name>
<keyword evidence="2" id="KW-1185">Reference proteome</keyword>
<dbReference type="GeneID" id="301551830"/>
<organism evidence="1 2">
    <name type="scientific">Streptomyces kronopolitis</name>
    <dbReference type="NCBI Taxonomy" id="1612435"/>
    <lineage>
        <taxon>Bacteria</taxon>
        <taxon>Bacillati</taxon>
        <taxon>Actinomycetota</taxon>
        <taxon>Actinomycetes</taxon>
        <taxon>Kitasatosporales</taxon>
        <taxon>Streptomycetaceae</taxon>
        <taxon>Streptomyces</taxon>
    </lineage>
</organism>
<evidence type="ECO:0000313" key="2">
    <source>
        <dbReference type="Proteomes" id="UP000600080"/>
    </source>
</evidence>
<proteinExistence type="predicted"/>